<keyword evidence="3" id="KW-1185">Reference proteome</keyword>
<keyword evidence="1" id="KW-0472">Membrane</keyword>
<name>A0ABX4S1X0_9GAMM</name>
<keyword evidence="1" id="KW-0812">Transmembrane</keyword>
<reference evidence="2 3" key="1">
    <citation type="submission" date="2016-04" db="EMBL/GenBank/DDBJ databases">
        <title>New species of Pectobacterium.</title>
        <authorList>
            <person name="Waleron M."/>
            <person name="Misztak A.E."/>
            <person name="Waleron K."/>
        </authorList>
    </citation>
    <scope>NUCLEOTIDE SEQUENCE [LARGE SCALE GENOMIC DNA]</scope>
    <source>
        <strain evidence="2 3">IFB5232</strain>
    </source>
</reference>
<keyword evidence="1" id="KW-1133">Transmembrane helix</keyword>
<evidence type="ECO:0000313" key="3">
    <source>
        <dbReference type="Proteomes" id="UP000234468"/>
    </source>
</evidence>
<sequence length="60" mass="6731">MTLAPHADIAAQHNTLHQPIFIAACYCYGRQDQSKNAFPLFKRCIFILVFFFGLIGVNTG</sequence>
<accession>A0ABX4S1X0</accession>
<feature type="transmembrane region" description="Helical" evidence="1">
    <location>
        <begin position="40"/>
        <end position="57"/>
    </location>
</feature>
<comment type="caution">
    <text evidence="2">The sequence shown here is derived from an EMBL/GenBank/DDBJ whole genome shotgun (WGS) entry which is preliminary data.</text>
</comment>
<dbReference type="EMBL" id="LXFV01000033">
    <property type="protein sequence ID" value="PKX84502.1"/>
    <property type="molecule type" value="Genomic_DNA"/>
</dbReference>
<gene>
    <name evidence="2" type="ORF">A0G03_20340</name>
</gene>
<protein>
    <submittedName>
        <fullName evidence="2">Uncharacterized protein</fullName>
    </submittedName>
</protein>
<evidence type="ECO:0000313" key="2">
    <source>
        <dbReference type="EMBL" id="PKX84502.1"/>
    </source>
</evidence>
<organism evidence="2 3">
    <name type="scientific">Pectobacterium peruviense</name>
    <dbReference type="NCBI Taxonomy" id="2066479"/>
    <lineage>
        <taxon>Bacteria</taxon>
        <taxon>Pseudomonadati</taxon>
        <taxon>Pseudomonadota</taxon>
        <taxon>Gammaproteobacteria</taxon>
        <taxon>Enterobacterales</taxon>
        <taxon>Pectobacteriaceae</taxon>
        <taxon>Pectobacterium</taxon>
    </lineage>
</organism>
<proteinExistence type="predicted"/>
<dbReference type="Proteomes" id="UP000234468">
    <property type="component" value="Unassembled WGS sequence"/>
</dbReference>
<evidence type="ECO:0000256" key="1">
    <source>
        <dbReference type="SAM" id="Phobius"/>
    </source>
</evidence>